<evidence type="ECO:0000313" key="4">
    <source>
        <dbReference type="EMBL" id="QIB41370.1"/>
    </source>
</evidence>
<protein>
    <submittedName>
        <fullName evidence="4">Patatin-like phospholipase family protein</fullName>
    </submittedName>
</protein>
<feature type="short sequence motif" description="DGA/G" evidence="2">
    <location>
        <begin position="212"/>
        <end position="214"/>
    </location>
</feature>
<keyword evidence="2" id="KW-0378">Hydrolase</keyword>
<reference evidence="4 5" key="1">
    <citation type="submission" date="2020-02" db="EMBL/GenBank/DDBJ databases">
        <title>Plant-Promoting Endophytic Bacterium Rhizobium oryzihabitans sp. nov., Isolated from the Root of Rice.</title>
        <authorList>
            <person name="zhao J."/>
            <person name="Zhang G."/>
        </authorList>
    </citation>
    <scope>NUCLEOTIDE SEQUENCE [LARGE SCALE GENOMIC DNA]</scope>
    <source>
        <strain evidence="4 5">M15</strain>
        <plasmid evidence="4 5">p5</plasmid>
    </source>
</reference>
<dbReference type="GO" id="GO:0016787">
    <property type="term" value="F:hydrolase activity"/>
    <property type="evidence" value="ECO:0007669"/>
    <property type="project" value="UniProtKB-UniRule"/>
</dbReference>
<name>A0A7L5BR54_9HYPH</name>
<dbReference type="InterPro" id="IPR016035">
    <property type="entry name" value="Acyl_Trfase/lysoPLipase"/>
</dbReference>
<keyword evidence="4" id="KW-0614">Plasmid</keyword>
<accession>A0A7L5BR54</accession>
<keyword evidence="5" id="KW-1185">Reference proteome</keyword>
<sequence>MKMPPFAGSLSLLQGLRQALYHVGAIIRLNELGFLPRLSEIASVSGGSITAGLLALRWQNLRFDEYGRATNLDEVFVAPLLRFAGKGIDIRAILYGLIPGCSAADSLVRTYDRHLFAGACLQDITDSPRFTFMATNLQTGSGWRFAKGYAADYRVGLIDRPVIPLACVVAASSAFPPFLSPVRIDLSQQAVQKTAGADLHREPFISTAVLSDGGVYDNLGLERVWKRCRTVLVSNAGRPIPEIGQPSGKWVGQLFRTLSLIQQQAEHSRLRLLFGMSNQGQRNVAYWSIDTALSQYGLLDALPLSSRDVEAVARLRTRLNHFSVAERQLLLRAGYAGADASLRARGLARNTPAASFDFMSSIAVQNFAEPNGNGQLGSSV</sequence>
<organism evidence="4 5">
    <name type="scientific">Rhizobium oryzihabitans</name>
    <dbReference type="NCBI Taxonomy" id="2267833"/>
    <lineage>
        <taxon>Bacteria</taxon>
        <taxon>Pseudomonadati</taxon>
        <taxon>Pseudomonadota</taxon>
        <taxon>Alphaproteobacteria</taxon>
        <taxon>Hyphomicrobiales</taxon>
        <taxon>Rhizobiaceae</taxon>
        <taxon>Rhizobium/Agrobacterium group</taxon>
        <taxon>Rhizobium</taxon>
    </lineage>
</organism>
<feature type="domain" description="PNPLA" evidence="3">
    <location>
        <begin position="10"/>
        <end position="225"/>
    </location>
</feature>
<evidence type="ECO:0000259" key="3">
    <source>
        <dbReference type="PROSITE" id="PS51635"/>
    </source>
</evidence>
<dbReference type="EMBL" id="CP048637">
    <property type="protein sequence ID" value="QIB41370.1"/>
    <property type="molecule type" value="Genomic_DNA"/>
</dbReference>
<keyword evidence="1 2" id="KW-0443">Lipid metabolism</keyword>
<keyword evidence="2" id="KW-0442">Lipid degradation</keyword>
<feature type="active site" description="Nucleophile" evidence="2">
    <location>
        <position position="45"/>
    </location>
</feature>
<gene>
    <name evidence="4" type="ORF">G3A56_26505</name>
</gene>
<proteinExistence type="predicted"/>
<dbReference type="Gene3D" id="3.40.1090.10">
    <property type="entry name" value="Cytosolic phospholipase A2 catalytic domain"/>
    <property type="match status" value="2"/>
</dbReference>
<dbReference type="InterPro" id="IPR002641">
    <property type="entry name" value="PNPLA_dom"/>
</dbReference>
<dbReference type="AlphaFoldDB" id="A0A7L5BR54"/>
<feature type="active site" description="Proton acceptor" evidence="2">
    <location>
        <position position="212"/>
    </location>
</feature>
<dbReference type="PROSITE" id="PS51635">
    <property type="entry name" value="PNPLA"/>
    <property type="match status" value="1"/>
</dbReference>
<evidence type="ECO:0000256" key="1">
    <source>
        <dbReference type="ARBA" id="ARBA00023098"/>
    </source>
</evidence>
<comment type="caution">
    <text evidence="2">Lacks conserved residue(s) required for the propagation of feature annotation.</text>
</comment>
<dbReference type="SUPFAM" id="SSF52151">
    <property type="entry name" value="FabD/lysophospholipase-like"/>
    <property type="match status" value="1"/>
</dbReference>
<dbReference type="Pfam" id="PF01734">
    <property type="entry name" value="Patatin"/>
    <property type="match status" value="1"/>
</dbReference>
<dbReference type="Proteomes" id="UP000464865">
    <property type="component" value="Plasmid p5"/>
</dbReference>
<dbReference type="KEGG" id="roy:G3A56_26505"/>
<dbReference type="GO" id="GO:0016042">
    <property type="term" value="P:lipid catabolic process"/>
    <property type="evidence" value="ECO:0007669"/>
    <property type="project" value="UniProtKB-UniRule"/>
</dbReference>
<evidence type="ECO:0000313" key="5">
    <source>
        <dbReference type="Proteomes" id="UP000464865"/>
    </source>
</evidence>
<geneLocation type="plasmid" evidence="4 5">
    <name>p5</name>
</geneLocation>
<evidence type="ECO:0000256" key="2">
    <source>
        <dbReference type="PROSITE-ProRule" id="PRU01161"/>
    </source>
</evidence>